<gene>
    <name evidence="3" type="ORF">K457DRAFT_21283</name>
</gene>
<dbReference type="Pfam" id="PF00144">
    <property type="entry name" value="Beta-lactamase"/>
    <property type="match status" value="1"/>
</dbReference>
<dbReference type="InterPro" id="IPR001466">
    <property type="entry name" value="Beta-lactam-related"/>
</dbReference>
<evidence type="ECO:0000313" key="4">
    <source>
        <dbReference type="Proteomes" id="UP000078512"/>
    </source>
</evidence>
<evidence type="ECO:0000259" key="2">
    <source>
        <dbReference type="Pfam" id="PF00144"/>
    </source>
</evidence>
<dbReference type="Proteomes" id="UP000078512">
    <property type="component" value="Unassembled WGS sequence"/>
</dbReference>
<keyword evidence="4" id="KW-1185">Reference proteome</keyword>
<dbReference type="STRING" id="1314771.A0A197JQE3"/>
<dbReference type="OrthoDB" id="5946976at2759"/>
<dbReference type="AlphaFoldDB" id="A0A197JQE3"/>
<reference evidence="3 4" key="1">
    <citation type="submission" date="2016-05" db="EMBL/GenBank/DDBJ databases">
        <title>Genome sequencing reveals origins of a unique bacterial endosymbiosis in the earliest lineages of terrestrial Fungi.</title>
        <authorList>
            <consortium name="DOE Joint Genome Institute"/>
            <person name="Uehling J."/>
            <person name="Gryganskyi A."/>
            <person name="Hameed K."/>
            <person name="Tschaplinski T."/>
            <person name="Misztal P."/>
            <person name="Wu S."/>
            <person name="Desiro A."/>
            <person name="Vande Pol N."/>
            <person name="Du Z.-Y."/>
            <person name="Zienkiewicz A."/>
            <person name="Zienkiewicz K."/>
            <person name="Morin E."/>
            <person name="Tisserant E."/>
            <person name="Splivallo R."/>
            <person name="Hainaut M."/>
            <person name="Henrissat B."/>
            <person name="Ohm R."/>
            <person name="Kuo A."/>
            <person name="Yan J."/>
            <person name="Lipzen A."/>
            <person name="Nolan M."/>
            <person name="Labutti K."/>
            <person name="Barry K."/>
            <person name="Goldstein A."/>
            <person name="Labbe J."/>
            <person name="Schadt C."/>
            <person name="Tuskan G."/>
            <person name="Grigoriev I."/>
            <person name="Martin F."/>
            <person name="Vilgalys R."/>
            <person name="Bonito G."/>
        </authorList>
    </citation>
    <scope>NUCLEOTIDE SEQUENCE [LARGE SCALE GENOMIC DNA]</scope>
    <source>
        <strain evidence="3 4">AG-77</strain>
    </source>
</reference>
<organism evidence="3 4">
    <name type="scientific">Linnemannia elongata AG-77</name>
    <dbReference type="NCBI Taxonomy" id="1314771"/>
    <lineage>
        <taxon>Eukaryota</taxon>
        <taxon>Fungi</taxon>
        <taxon>Fungi incertae sedis</taxon>
        <taxon>Mucoromycota</taxon>
        <taxon>Mortierellomycotina</taxon>
        <taxon>Mortierellomycetes</taxon>
        <taxon>Mortierellales</taxon>
        <taxon>Mortierellaceae</taxon>
        <taxon>Linnemannia</taxon>
    </lineage>
</organism>
<dbReference type="PANTHER" id="PTHR43319">
    <property type="entry name" value="BETA-LACTAMASE-RELATED"/>
    <property type="match status" value="1"/>
</dbReference>
<dbReference type="EMBL" id="KV442057">
    <property type="protein sequence ID" value="OAQ27400.1"/>
    <property type="molecule type" value="Genomic_DNA"/>
</dbReference>
<dbReference type="InterPro" id="IPR012338">
    <property type="entry name" value="Beta-lactam/transpept-like"/>
</dbReference>
<name>A0A197JQE3_9FUNG</name>
<feature type="region of interest" description="Disordered" evidence="1">
    <location>
        <begin position="1"/>
        <end position="20"/>
    </location>
</feature>
<sequence length="500" mass="55699">MAAAAAASNTKGDSAKKSVPSKTSFSTWFIRLLPAIVFASYVYSTRGPFQSRACLAFGYNCQTFDPLNVQGTIDADRSEIYGSVVDYYSSLFTSHEDLGGSLAVFVEGKPVIDIFAGSKDLEGRVPYDNRTLQQVYSSGKAVEGIVIARLVQKGLLAYEAKVSQYWPEFAQNGKENVRLVDVMVHESGVFHLDDDNWDLTWASLQDKEAFSARLAKQRHYFGGDVKRAYQAVSRGWYLNEIVRRVDPQARTIGRIAKDELMVDYPDLELHYSHFDDDDDWETRLSPMVEYPVLKIIARLLLPRFLQTNEYIGHPDIEPLHPLVGQLIRKWSISSKALTPRMAPFAKDFRTKQAHATESTSFSLKTNAHSLAKLMAMMANKGASLHPGQEPDLLTTKVYTEATSYHSSRPCVITYDVLPLSRGGWVKERNFHGEGALKGVEVQGWGGAGGSLALWIEELDIGFSYVTNAFGAAEAVLGDFRGRTLLEKVVYARKKELGLLP</sequence>
<protein>
    <submittedName>
        <fullName evidence="3">Beta-lactamase/transpeptidase-like protein</fullName>
    </submittedName>
</protein>
<proteinExistence type="predicted"/>
<feature type="domain" description="Beta-lactamase-related" evidence="2">
    <location>
        <begin position="98"/>
        <end position="476"/>
    </location>
</feature>
<accession>A0A197JQE3</accession>
<dbReference type="PANTHER" id="PTHR43319:SF3">
    <property type="entry name" value="BETA-LACTAMASE-RELATED DOMAIN-CONTAINING PROTEIN"/>
    <property type="match status" value="1"/>
</dbReference>
<dbReference type="Gene3D" id="3.40.710.10">
    <property type="entry name" value="DD-peptidase/beta-lactamase superfamily"/>
    <property type="match status" value="1"/>
</dbReference>
<evidence type="ECO:0000256" key="1">
    <source>
        <dbReference type="SAM" id="MobiDB-lite"/>
    </source>
</evidence>
<dbReference type="SUPFAM" id="SSF56601">
    <property type="entry name" value="beta-lactamase/transpeptidase-like"/>
    <property type="match status" value="1"/>
</dbReference>
<evidence type="ECO:0000313" key="3">
    <source>
        <dbReference type="EMBL" id="OAQ27400.1"/>
    </source>
</evidence>
<dbReference type="InterPro" id="IPR052907">
    <property type="entry name" value="Beta-lactamase/esterase"/>
</dbReference>